<sequence length="139" mass="14388">MVRRFLFFGLLLLATITIVLAHPLPATDPTIPTTAPATTVDPTGGATAAAATNPAAPEQSKRDKLLGKAKDYVKDHPFSIGMGALALGFSGPVGWGIGLGGMLIDTYRNYKKDKNEKLNALNTTASPTGTTPAIPAPTS</sequence>
<organism evidence="4 5">
    <name type="scientific">Dimargaris cristalligena</name>
    <dbReference type="NCBI Taxonomy" id="215637"/>
    <lineage>
        <taxon>Eukaryota</taxon>
        <taxon>Fungi</taxon>
        <taxon>Fungi incertae sedis</taxon>
        <taxon>Zoopagomycota</taxon>
        <taxon>Kickxellomycotina</taxon>
        <taxon>Dimargaritomycetes</taxon>
        <taxon>Dimargaritales</taxon>
        <taxon>Dimargaritaceae</taxon>
        <taxon>Dimargaris</taxon>
    </lineage>
</organism>
<protein>
    <submittedName>
        <fullName evidence="4">Uncharacterized protein</fullName>
    </submittedName>
</protein>
<keyword evidence="5" id="KW-1185">Reference proteome</keyword>
<accession>A0A4P9ZSQ0</accession>
<keyword evidence="2" id="KW-0812">Transmembrane</keyword>
<dbReference type="EMBL" id="ML002654">
    <property type="protein sequence ID" value="RKP36435.1"/>
    <property type="molecule type" value="Genomic_DNA"/>
</dbReference>
<evidence type="ECO:0000313" key="5">
    <source>
        <dbReference type="Proteomes" id="UP000268162"/>
    </source>
</evidence>
<reference evidence="5" key="1">
    <citation type="journal article" date="2018" name="Nat. Microbiol.">
        <title>Leveraging single-cell genomics to expand the fungal tree of life.</title>
        <authorList>
            <person name="Ahrendt S.R."/>
            <person name="Quandt C.A."/>
            <person name="Ciobanu D."/>
            <person name="Clum A."/>
            <person name="Salamov A."/>
            <person name="Andreopoulos B."/>
            <person name="Cheng J.F."/>
            <person name="Woyke T."/>
            <person name="Pelin A."/>
            <person name="Henrissat B."/>
            <person name="Reynolds N.K."/>
            <person name="Benny G.L."/>
            <person name="Smith M.E."/>
            <person name="James T.Y."/>
            <person name="Grigoriev I.V."/>
        </authorList>
    </citation>
    <scope>NUCLEOTIDE SEQUENCE [LARGE SCALE GENOMIC DNA]</scope>
    <source>
        <strain evidence="5">RSA 468</strain>
    </source>
</reference>
<dbReference type="Proteomes" id="UP000268162">
    <property type="component" value="Unassembled WGS sequence"/>
</dbReference>
<feature type="transmembrane region" description="Helical" evidence="2">
    <location>
        <begin position="80"/>
        <end position="104"/>
    </location>
</feature>
<keyword evidence="2" id="KW-1133">Transmembrane helix</keyword>
<dbReference type="AlphaFoldDB" id="A0A4P9ZSQ0"/>
<keyword evidence="2" id="KW-0472">Membrane</keyword>
<feature type="chain" id="PRO_5020632323" evidence="3">
    <location>
        <begin position="22"/>
        <end position="139"/>
    </location>
</feature>
<evidence type="ECO:0000256" key="1">
    <source>
        <dbReference type="SAM" id="MobiDB-lite"/>
    </source>
</evidence>
<feature type="region of interest" description="Disordered" evidence="1">
    <location>
        <begin position="32"/>
        <end position="62"/>
    </location>
</feature>
<evidence type="ECO:0000256" key="3">
    <source>
        <dbReference type="SAM" id="SignalP"/>
    </source>
</evidence>
<feature type="compositionally biased region" description="Low complexity" evidence="1">
    <location>
        <begin position="32"/>
        <end position="57"/>
    </location>
</feature>
<proteinExistence type="predicted"/>
<evidence type="ECO:0000256" key="2">
    <source>
        <dbReference type="SAM" id="Phobius"/>
    </source>
</evidence>
<evidence type="ECO:0000313" key="4">
    <source>
        <dbReference type="EMBL" id="RKP36435.1"/>
    </source>
</evidence>
<gene>
    <name evidence="4" type="ORF">BJ085DRAFT_38682</name>
</gene>
<keyword evidence="3" id="KW-0732">Signal</keyword>
<feature type="signal peptide" evidence="3">
    <location>
        <begin position="1"/>
        <end position="21"/>
    </location>
</feature>
<name>A0A4P9ZSQ0_9FUNG</name>